<keyword evidence="3" id="KW-1185">Reference proteome</keyword>
<gene>
    <name evidence="2" type="ORF">GBZ86_15040</name>
</gene>
<dbReference type="EMBL" id="WHJC01000407">
    <property type="protein sequence ID" value="MPQ45037.1"/>
    <property type="molecule type" value="Genomic_DNA"/>
</dbReference>
<accession>A0A6I1MS70</accession>
<evidence type="ECO:0000313" key="3">
    <source>
        <dbReference type="Proteomes" id="UP000430345"/>
    </source>
</evidence>
<dbReference type="GO" id="GO:0005524">
    <property type="term" value="F:ATP binding"/>
    <property type="evidence" value="ECO:0007669"/>
    <property type="project" value="InterPro"/>
</dbReference>
<dbReference type="Proteomes" id="UP000430345">
    <property type="component" value="Unassembled WGS sequence"/>
</dbReference>
<comment type="caution">
    <text evidence="2">The sequence shown here is derived from an EMBL/GenBank/DDBJ whole genome shotgun (WGS) entry which is preliminary data.</text>
</comment>
<dbReference type="SMART" id="SM00382">
    <property type="entry name" value="AAA"/>
    <property type="match status" value="1"/>
</dbReference>
<feature type="domain" description="AAA+ ATPase" evidence="1">
    <location>
        <begin position="220"/>
        <end position="415"/>
    </location>
</feature>
<dbReference type="AlphaFoldDB" id="A0A6I1MS70"/>
<organism evidence="2 3">
    <name type="scientific">Clostridium tarantellae</name>
    <dbReference type="NCBI Taxonomy" id="39493"/>
    <lineage>
        <taxon>Bacteria</taxon>
        <taxon>Bacillati</taxon>
        <taxon>Bacillota</taxon>
        <taxon>Clostridia</taxon>
        <taxon>Eubacteriales</taxon>
        <taxon>Clostridiaceae</taxon>
        <taxon>Clostridium</taxon>
    </lineage>
</organism>
<reference evidence="2 3" key="1">
    <citation type="submission" date="2019-10" db="EMBL/GenBank/DDBJ databases">
        <title>The Genome Sequence of Clostridium tarantellae Isolated from Fish Brain.</title>
        <authorList>
            <person name="Bano L."/>
            <person name="Kiel M."/>
            <person name="Sales G."/>
            <person name="Doxey A.C."/>
            <person name="Mansfield M.J."/>
            <person name="Schiavone M."/>
            <person name="Rossetto O."/>
            <person name="Pirazzini M."/>
            <person name="Dobrindt U."/>
            <person name="Montecucco C."/>
        </authorList>
    </citation>
    <scope>NUCLEOTIDE SEQUENCE [LARGE SCALE GENOMIC DNA]</scope>
    <source>
        <strain evidence="2 3">DSM 3997</strain>
    </source>
</reference>
<name>A0A6I1MS70_9CLOT</name>
<dbReference type="PANTHER" id="PTHR37291:SF1">
    <property type="entry name" value="TYPE IV METHYL-DIRECTED RESTRICTION ENZYME ECOKMCRB SUBUNIT"/>
    <property type="match status" value="1"/>
</dbReference>
<dbReference type="PANTHER" id="PTHR37291">
    <property type="entry name" value="5-METHYLCYTOSINE-SPECIFIC RESTRICTION ENZYME B"/>
    <property type="match status" value="1"/>
</dbReference>
<dbReference type="InterPro" id="IPR003593">
    <property type="entry name" value="AAA+_ATPase"/>
</dbReference>
<dbReference type="InterPro" id="IPR011704">
    <property type="entry name" value="ATPase_dyneun-rel_AAA"/>
</dbReference>
<dbReference type="InterPro" id="IPR052934">
    <property type="entry name" value="Methyl-DNA_Rec/Restrict_Enz"/>
</dbReference>
<evidence type="ECO:0000313" key="2">
    <source>
        <dbReference type="EMBL" id="MPQ45037.1"/>
    </source>
</evidence>
<dbReference type="RefSeq" id="WP_152892005.1">
    <property type="nucleotide sequence ID" value="NZ_WHJC01000407.1"/>
</dbReference>
<dbReference type="Gene3D" id="3.40.50.300">
    <property type="entry name" value="P-loop containing nucleotide triphosphate hydrolases"/>
    <property type="match status" value="1"/>
</dbReference>
<dbReference type="SUPFAM" id="SSF52540">
    <property type="entry name" value="P-loop containing nucleoside triphosphate hydrolases"/>
    <property type="match status" value="1"/>
</dbReference>
<proteinExistence type="predicted"/>
<dbReference type="GO" id="GO:0016887">
    <property type="term" value="F:ATP hydrolysis activity"/>
    <property type="evidence" value="ECO:0007669"/>
    <property type="project" value="InterPro"/>
</dbReference>
<evidence type="ECO:0000259" key="1">
    <source>
        <dbReference type="SMART" id="SM00382"/>
    </source>
</evidence>
<dbReference type="Pfam" id="PF07728">
    <property type="entry name" value="AAA_5"/>
    <property type="match status" value="1"/>
</dbReference>
<protein>
    <submittedName>
        <fullName evidence="2">AAA domain-containing protein</fullName>
    </submittedName>
</protein>
<sequence>MPEFKVENSYEILCDTIFKYFQKFNIEVKNNENIGLIYGKLIFSKNLNKEWDVENNYWKIQPFNDKELSREEVVNYLKEDVIVSKDTSLRKNANNNIFYAVGKNNELFLGFFIEKAKKIKGEFYKRKFKKIADVSGNLINTLPTNKSWGNKYSTKAFINVKLEERKDFEDEVINKLFNKDIDILIEEIKKIEIDKEEDINTYLEYKSNEEETIYSKEIDTPLNLILYGPPGTGKTYNTINYAVSIIEKKEVDEVINEAKKNRKEVFVRYKNYLANKKIIFTTFHQNYSYDDFIQGIRANTNNTETLSFIKEDGVFKDLVERAKVDPENNYVIIIDEINRGNISRIFGELITLIEEDKRLGMENETKITLPSKEIFAVPSNLFIIGTMNTADKSLALIDLALRRRFDFISMYPDYTVIPNFEHILRPINKAIYDEKKSADYLLGHAFFINKNEKDLKNIMNKKIIPLLSEYLFNNEHEIKDILSKGGIIVEKNIDNFQLQYKGLEE</sequence>
<dbReference type="OrthoDB" id="9781481at2"/>
<dbReference type="InterPro" id="IPR027417">
    <property type="entry name" value="P-loop_NTPase"/>
</dbReference>